<organism evidence="2 3">
    <name type="scientific">Gulo gulo</name>
    <name type="common">Wolverine</name>
    <name type="synonym">Gluton</name>
    <dbReference type="NCBI Taxonomy" id="48420"/>
    <lineage>
        <taxon>Eukaryota</taxon>
        <taxon>Metazoa</taxon>
        <taxon>Chordata</taxon>
        <taxon>Craniata</taxon>
        <taxon>Vertebrata</taxon>
        <taxon>Euteleostomi</taxon>
        <taxon>Mammalia</taxon>
        <taxon>Eutheria</taxon>
        <taxon>Laurasiatheria</taxon>
        <taxon>Carnivora</taxon>
        <taxon>Caniformia</taxon>
        <taxon>Musteloidea</taxon>
        <taxon>Mustelidae</taxon>
        <taxon>Guloninae</taxon>
        <taxon>Gulo</taxon>
    </lineage>
</organism>
<feature type="non-terminal residue" evidence="2">
    <location>
        <position position="57"/>
    </location>
</feature>
<keyword evidence="3" id="KW-1185">Reference proteome</keyword>
<accession>A0A9X9LIZ0</accession>
<dbReference type="AlphaFoldDB" id="A0A9X9LIZ0"/>
<evidence type="ECO:0000256" key="1">
    <source>
        <dbReference type="SAM" id="MobiDB-lite"/>
    </source>
</evidence>
<dbReference type="Proteomes" id="UP000269945">
    <property type="component" value="Unassembled WGS sequence"/>
</dbReference>
<name>A0A9X9LIZ0_GULGU</name>
<feature type="region of interest" description="Disordered" evidence="1">
    <location>
        <begin position="1"/>
        <end position="57"/>
    </location>
</feature>
<evidence type="ECO:0000313" key="3">
    <source>
        <dbReference type="Proteomes" id="UP000269945"/>
    </source>
</evidence>
<dbReference type="EMBL" id="CYRY02004825">
    <property type="protein sequence ID" value="VCW69293.1"/>
    <property type="molecule type" value="Genomic_DNA"/>
</dbReference>
<feature type="compositionally biased region" description="Polar residues" evidence="1">
    <location>
        <begin position="1"/>
        <end position="14"/>
    </location>
</feature>
<comment type="caution">
    <text evidence="2">The sequence shown here is derived from an EMBL/GenBank/DDBJ whole genome shotgun (WGS) entry which is preliminary data.</text>
</comment>
<protein>
    <submittedName>
        <fullName evidence="2">Uncharacterized protein</fullName>
    </submittedName>
</protein>
<reference evidence="2 3" key="1">
    <citation type="submission" date="2018-10" db="EMBL/GenBank/DDBJ databases">
        <authorList>
            <person name="Ekblom R."/>
            <person name="Jareborg N."/>
        </authorList>
    </citation>
    <scope>NUCLEOTIDE SEQUENCE [LARGE SCALE GENOMIC DNA]</scope>
    <source>
        <tissue evidence="2">Muscle</tissue>
    </source>
</reference>
<sequence length="57" mass="5878">MNAPSQCSKMTKGSDTWGCVRKERAPTPGGCAARTLGMGPADRGRQGLSRLRAEGGG</sequence>
<proteinExistence type="predicted"/>
<gene>
    <name evidence="2" type="ORF">BN2614_LOCUS2</name>
</gene>
<evidence type="ECO:0000313" key="2">
    <source>
        <dbReference type="EMBL" id="VCW69293.1"/>
    </source>
</evidence>